<name>A0ABU0ZRN1_9ACTN</name>
<organism evidence="3 4">
    <name type="scientific">Phytohabitans maris</name>
    <dbReference type="NCBI Taxonomy" id="3071409"/>
    <lineage>
        <taxon>Bacteria</taxon>
        <taxon>Bacillati</taxon>
        <taxon>Actinomycetota</taxon>
        <taxon>Actinomycetes</taxon>
        <taxon>Micromonosporales</taxon>
        <taxon>Micromonosporaceae</taxon>
    </lineage>
</organism>
<comment type="caution">
    <text evidence="3">The sequence shown here is derived from an EMBL/GenBank/DDBJ whole genome shotgun (WGS) entry which is preliminary data.</text>
</comment>
<dbReference type="InterPro" id="IPR008927">
    <property type="entry name" value="6-PGluconate_DH-like_C_sf"/>
</dbReference>
<sequence>MTAVAVMGLGEAGRIYARDLAEAGYRVRGFDPYVRLDGGSTTQVPTAREAVAAADLVISLVGAAAAEQVARQALPHCAEHAVYADLNTGSPGLKRTLAGLAEAAGVAFTDVAVLAPVGRRGARTPLMASGGAAERFAVLVRAAGVPVQAVPGGPGAAAGRKLLRSVFMKGLAAVLLECDRAAAAAGEREWLRAQVVGELSGDAGQLVDRLIDGSRVHAARRIHEVDDAVDYLTELGQPAWVMAATRRWLASLAEN</sequence>
<dbReference type="Pfam" id="PF09130">
    <property type="entry name" value="DUF1932"/>
    <property type="match status" value="1"/>
</dbReference>
<evidence type="ECO:0000259" key="2">
    <source>
        <dbReference type="Pfam" id="PF09130"/>
    </source>
</evidence>
<dbReference type="Gene3D" id="1.10.1040.10">
    <property type="entry name" value="N-(1-d-carboxylethyl)-l-norvaline Dehydrogenase, domain 2"/>
    <property type="match status" value="1"/>
</dbReference>
<keyword evidence="4" id="KW-1185">Reference proteome</keyword>
<protein>
    <submittedName>
        <fullName evidence="3">NAD(P)-binding domain-containing protein</fullName>
    </submittedName>
</protein>
<evidence type="ECO:0000313" key="4">
    <source>
        <dbReference type="Proteomes" id="UP001230908"/>
    </source>
</evidence>
<dbReference type="Gene3D" id="3.40.50.720">
    <property type="entry name" value="NAD(P)-binding Rossmann-like Domain"/>
    <property type="match status" value="1"/>
</dbReference>
<dbReference type="EMBL" id="JAVHUY010000041">
    <property type="protein sequence ID" value="MDQ7909411.1"/>
    <property type="molecule type" value="Genomic_DNA"/>
</dbReference>
<dbReference type="InterPro" id="IPR013328">
    <property type="entry name" value="6PGD_dom2"/>
</dbReference>
<accession>A0ABU0ZRN1</accession>
<dbReference type="SUPFAM" id="SSF51735">
    <property type="entry name" value="NAD(P)-binding Rossmann-fold domains"/>
    <property type="match status" value="1"/>
</dbReference>
<dbReference type="Pfam" id="PF03446">
    <property type="entry name" value="NAD_binding_2"/>
    <property type="match status" value="1"/>
</dbReference>
<dbReference type="InterPro" id="IPR036291">
    <property type="entry name" value="NAD(P)-bd_dom_sf"/>
</dbReference>
<proteinExistence type="predicted"/>
<evidence type="ECO:0000313" key="3">
    <source>
        <dbReference type="EMBL" id="MDQ7909411.1"/>
    </source>
</evidence>
<dbReference type="RefSeq" id="WP_308716672.1">
    <property type="nucleotide sequence ID" value="NZ_JAVHUY010000041.1"/>
</dbReference>
<dbReference type="InterPro" id="IPR006115">
    <property type="entry name" value="6PGDH_NADP-bd"/>
</dbReference>
<feature type="domain" description="6-phosphogluconate dehydrogenase NADP-binding" evidence="1">
    <location>
        <begin position="4"/>
        <end position="130"/>
    </location>
</feature>
<dbReference type="SUPFAM" id="SSF48179">
    <property type="entry name" value="6-phosphogluconate dehydrogenase C-terminal domain-like"/>
    <property type="match status" value="1"/>
</dbReference>
<gene>
    <name evidence="3" type="ORF">RB614_33300</name>
</gene>
<reference evidence="3 4" key="1">
    <citation type="submission" date="2023-08" db="EMBL/GenBank/DDBJ databases">
        <title>Phytohabitans sansha sp. nov., isolated from marine sediment.</title>
        <authorList>
            <person name="Zhao Y."/>
            <person name="Yi K."/>
        </authorList>
    </citation>
    <scope>NUCLEOTIDE SEQUENCE [LARGE SCALE GENOMIC DNA]</scope>
    <source>
        <strain evidence="3 4">ZYX-F-186</strain>
    </source>
</reference>
<feature type="domain" description="Phosphogluconate dehydrogenase NAD-binding putative C-terminal" evidence="2">
    <location>
        <begin position="182"/>
        <end position="251"/>
    </location>
</feature>
<dbReference type="Proteomes" id="UP001230908">
    <property type="component" value="Unassembled WGS sequence"/>
</dbReference>
<evidence type="ECO:0000259" key="1">
    <source>
        <dbReference type="Pfam" id="PF03446"/>
    </source>
</evidence>
<dbReference type="InterPro" id="IPR015814">
    <property type="entry name" value="Pgluconate_DH_NAD-bd_C"/>
</dbReference>